<evidence type="ECO:0000259" key="3">
    <source>
        <dbReference type="Pfam" id="PF05970"/>
    </source>
</evidence>
<dbReference type="Proteomes" id="UP001151760">
    <property type="component" value="Unassembled WGS sequence"/>
</dbReference>
<comment type="caution">
    <text evidence="6">The sequence shown here is derived from an EMBL/GenBank/DDBJ whole genome shotgun (WGS) entry which is preliminary data.</text>
</comment>
<comment type="cofactor">
    <cofactor evidence="1">
        <name>Mg(2+)</name>
        <dbReference type="ChEBI" id="CHEBI:18420"/>
    </cofactor>
</comment>
<dbReference type="InterPro" id="IPR027417">
    <property type="entry name" value="P-loop_NTPase"/>
</dbReference>
<reference evidence="6" key="1">
    <citation type="journal article" date="2022" name="Int. J. Mol. Sci.">
        <title>Draft Genome of Tanacetum Coccineum: Genomic Comparison of Closely Related Tanacetum-Family Plants.</title>
        <authorList>
            <person name="Yamashiro T."/>
            <person name="Shiraishi A."/>
            <person name="Nakayama K."/>
            <person name="Satake H."/>
        </authorList>
    </citation>
    <scope>NUCLEOTIDE SEQUENCE</scope>
</reference>
<dbReference type="InterPro" id="IPR049163">
    <property type="entry name" value="Pif1-like_2B_dom"/>
</dbReference>
<evidence type="ECO:0000259" key="4">
    <source>
        <dbReference type="Pfam" id="PF14214"/>
    </source>
</evidence>
<dbReference type="EC" id="5.6.2.3" evidence="1"/>
<keyword evidence="7" id="KW-1185">Reference proteome</keyword>
<keyword evidence="1" id="KW-0547">Nucleotide-binding</keyword>
<keyword evidence="1" id="KW-0067">ATP-binding</keyword>
<dbReference type="EMBL" id="BQNB010018728">
    <property type="protein sequence ID" value="GJT77618.1"/>
    <property type="molecule type" value="Genomic_DNA"/>
</dbReference>
<dbReference type="Gene3D" id="3.40.50.300">
    <property type="entry name" value="P-loop containing nucleotide triphosphate hydrolases"/>
    <property type="match status" value="1"/>
</dbReference>
<organism evidence="6 7">
    <name type="scientific">Tanacetum coccineum</name>
    <dbReference type="NCBI Taxonomy" id="301880"/>
    <lineage>
        <taxon>Eukaryota</taxon>
        <taxon>Viridiplantae</taxon>
        <taxon>Streptophyta</taxon>
        <taxon>Embryophyta</taxon>
        <taxon>Tracheophyta</taxon>
        <taxon>Spermatophyta</taxon>
        <taxon>Magnoliopsida</taxon>
        <taxon>eudicotyledons</taxon>
        <taxon>Gunneridae</taxon>
        <taxon>Pentapetalae</taxon>
        <taxon>asterids</taxon>
        <taxon>campanulids</taxon>
        <taxon>Asterales</taxon>
        <taxon>Asteraceae</taxon>
        <taxon>Asteroideae</taxon>
        <taxon>Anthemideae</taxon>
        <taxon>Anthemidinae</taxon>
        <taxon>Tanacetum</taxon>
    </lineage>
</organism>
<protein>
    <recommendedName>
        <fullName evidence="1">ATP-dependent DNA helicase</fullName>
        <ecNumber evidence="1">5.6.2.3</ecNumber>
    </recommendedName>
</protein>
<evidence type="ECO:0000256" key="2">
    <source>
        <dbReference type="SAM" id="MobiDB-lite"/>
    </source>
</evidence>
<comment type="catalytic activity">
    <reaction evidence="1">
        <text>ATP + H2O = ADP + phosphate + H(+)</text>
        <dbReference type="Rhea" id="RHEA:13065"/>
        <dbReference type="ChEBI" id="CHEBI:15377"/>
        <dbReference type="ChEBI" id="CHEBI:15378"/>
        <dbReference type="ChEBI" id="CHEBI:30616"/>
        <dbReference type="ChEBI" id="CHEBI:43474"/>
        <dbReference type="ChEBI" id="CHEBI:456216"/>
        <dbReference type="EC" id="5.6.2.3"/>
    </reaction>
</comment>
<evidence type="ECO:0000313" key="7">
    <source>
        <dbReference type="Proteomes" id="UP001151760"/>
    </source>
</evidence>
<evidence type="ECO:0000259" key="5">
    <source>
        <dbReference type="Pfam" id="PF21530"/>
    </source>
</evidence>
<dbReference type="InterPro" id="IPR025476">
    <property type="entry name" value="Helitron_helicase-like"/>
</dbReference>
<dbReference type="InterPro" id="IPR010285">
    <property type="entry name" value="DNA_helicase_pif1-like_DEAD"/>
</dbReference>
<dbReference type="CDD" id="cd18809">
    <property type="entry name" value="SF1_C_RecD"/>
    <property type="match status" value="1"/>
</dbReference>
<feature type="domain" description="Helitron helicase-like" evidence="4">
    <location>
        <begin position="413"/>
        <end position="587"/>
    </location>
</feature>
<feature type="region of interest" description="Disordered" evidence="2">
    <location>
        <begin position="157"/>
        <end position="176"/>
    </location>
</feature>
<dbReference type="PANTHER" id="PTHR10492">
    <property type="match status" value="1"/>
</dbReference>
<keyword evidence="1 6" id="KW-0347">Helicase</keyword>
<feature type="domain" description="DNA helicase Pif1-like 2B" evidence="5">
    <location>
        <begin position="1102"/>
        <end position="1148"/>
    </location>
</feature>
<dbReference type="Pfam" id="PF14214">
    <property type="entry name" value="Helitron_like_N"/>
    <property type="match status" value="1"/>
</dbReference>
<comment type="similarity">
    <text evidence="1">Belongs to the helicase family.</text>
</comment>
<gene>
    <name evidence="6" type="ORF">Tco_1044343</name>
</gene>
<accession>A0ABQ5GS82</accession>
<dbReference type="Pfam" id="PF21530">
    <property type="entry name" value="Pif1_2B_dom"/>
    <property type="match status" value="1"/>
</dbReference>
<dbReference type="GO" id="GO:0004386">
    <property type="term" value="F:helicase activity"/>
    <property type="evidence" value="ECO:0007669"/>
    <property type="project" value="UniProtKB-KW"/>
</dbReference>
<sequence>MRGNQQNEFTNGGFNEFQKQIGNILNHVETFVTFDALDNVSSGYSPGCDVPSIGIPLASCSSRISGLYLDVFESVLMINRAVDAQLYLDVYRKYSRVYGKVPCVQQDMGLRGDGLDKRELQPSGHSDVFEAYLALCSSGAGSWRSRSVSQITTDFNSNLAHTGSGSQNSYPVSRDGGNTRVNCQLSSTIGVSNNGSSASRRARNVQVRPHLISAAGVPSTSRRTSSRFLTSASTVDTTSVASAGGRIQMRPPREPLEYIKSLFGNKHFKENIRAYNKMFAMTSFGAKIDESINAGRGPYVFKVSGQIYHWIGSLCPPVGEAPRFLQLYIYDTDNERTRHSKIRLYNAEGARGYELPTSNTLGAKVFERGIADNADFDVIIQHRDDPAQRVNKLHPLYMSLQFPLLLIYGQPGYQLHFRLQQYDLLFRVGRLFQQYIVGVLCADFIRKKQNDIRSDYLSGLYDAISRGERDGYEVGGRIIVPMYFTSGLRYMYTRNLDALAIFRKLGNPQFFITFTCNVNWPEIKRFMSEYPHLTASDRANVVCRVFKQKIQALISFLIEECIFGNVTGVLYTVEFQKRELLHCHTLLWVDSASRIRIAEDVDRFISAELPDPRIDPKGYNVVSELMMHGPCEAVNLKAACMKGDKCSKKFLKNSIRRPSLMKWSCALSEKRHKYISRGTNRVFARVSRAIGELSTKATPSPQFDIHHREPAIQILAVYLEDMHRITFRDKDSLKSVIDLPGKKNTTLTEWFASNEANEVGRNLSYLEFPLVFVWYSDRKSWSPRKNSKLSIGRLAHGYPLYEIEIILSNCGKSLHAFGRPPPPQDLLAQLANRLLMEERNYNQEELAQLNNGSVLLLNSEQKQIYDHIINADANNRQALIFVYGHGGTGKTFLWKTIISSLCCEGKIVLAVASPGIASLLLPSGRTAHSKFKLPLELTEESLCRITKNTQIGKLLADVDLIIWDEAPMNDHCCFEALDRSLRDIVDKLSSLFGGNYGKIGEPAEEDPENTSWVHISPAYFLPPDEQGLSKLINFIYDKSTLHTPSATTLQQKAIICPKNETADIINLKVLAMVPGESTIYMSQDEATPTGDGAKIEMLYLIEHLNTFKLSGFPPHQLELKVGAPVMLLRDVNIADGLCNDTRMIVRQLMTKLIEVQIITGTKVGEKVFILRIPLIHKDPNLPFVLKRKQFPIKLCYAMTIKKSQGQSLNKIGVYLPHLIFGHGHLYVASSRSTTPHGLKILIELEENQPLNATKNIGNDIQANMALKDTDYFYAKLEMHMAYRISNFSCEATSRFQQTLENETSLRFSKYKNFDSIPTTTFPHHYFRFISYN</sequence>
<keyword evidence="1" id="KW-0234">DNA repair</keyword>
<name>A0ABQ5GS82_9ASTR</name>
<evidence type="ECO:0000313" key="6">
    <source>
        <dbReference type="EMBL" id="GJT77618.1"/>
    </source>
</evidence>
<keyword evidence="1" id="KW-0233">DNA recombination</keyword>
<dbReference type="Pfam" id="PF05970">
    <property type="entry name" value="PIF1"/>
    <property type="match status" value="1"/>
</dbReference>
<dbReference type="SUPFAM" id="SSF52540">
    <property type="entry name" value="P-loop containing nucleoside triphosphate hydrolases"/>
    <property type="match status" value="2"/>
</dbReference>
<evidence type="ECO:0000256" key="1">
    <source>
        <dbReference type="RuleBase" id="RU363044"/>
    </source>
</evidence>
<keyword evidence="1" id="KW-0378">Hydrolase</keyword>
<feature type="compositionally biased region" description="Polar residues" evidence="2">
    <location>
        <begin position="157"/>
        <end position="171"/>
    </location>
</feature>
<proteinExistence type="inferred from homology"/>
<feature type="domain" description="DNA helicase Pif1-like DEAD-box helicase" evidence="3">
    <location>
        <begin position="857"/>
        <end position="995"/>
    </location>
</feature>
<keyword evidence="1" id="KW-0227">DNA damage</keyword>
<dbReference type="PANTHER" id="PTHR10492:SF96">
    <property type="entry name" value="ATP-DEPENDENT DNA HELICASE"/>
    <property type="match status" value="1"/>
</dbReference>
<reference evidence="6" key="2">
    <citation type="submission" date="2022-01" db="EMBL/GenBank/DDBJ databases">
        <authorList>
            <person name="Yamashiro T."/>
            <person name="Shiraishi A."/>
            <person name="Satake H."/>
            <person name="Nakayama K."/>
        </authorList>
    </citation>
    <scope>NUCLEOTIDE SEQUENCE</scope>
</reference>